<feature type="transmembrane region" description="Helical" evidence="2">
    <location>
        <begin position="453"/>
        <end position="472"/>
    </location>
</feature>
<reference evidence="4" key="1">
    <citation type="journal article" date="2021" name="Sci. Rep.">
        <title>Diploid genomic architecture of Nitzschia inconspicua, an elite biomass production diatom.</title>
        <authorList>
            <person name="Oliver A."/>
            <person name="Podell S."/>
            <person name="Pinowska A."/>
            <person name="Traller J.C."/>
            <person name="Smith S.R."/>
            <person name="McClure R."/>
            <person name="Beliaev A."/>
            <person name="Bohutskyi P."/>
            <person name="Hill E.A."/>
            <person name="Rabines A."/>
            <person name="Zheng H."/>
            <person name="Allen L.Z."/>
            <person name="Kuo A."/>
            <person name="Grigoriev I.V."/>
            <person name="Allen A.E."/>
            <person name="Hazlebeck D."/>
            <person name="Allen E.E."/>
        </authorList>
    </citation>
    <scope>NUCLEOTIDE SEQUENCE</scope>
    <source>
        <strain evidence="4">Hildebrandi</strain>
    </source>
</reference>
<keyword evidence="2" id="KW-0472">Membrane</keyword>
<evidence type="ECO:0000313" key="4">
    <source>
        <dbReference type="EMBL" id="KAG7343961.1"/>
    </source>
</evidence>
<protein>
    <submittedName>
        <fullName evidence="4">Drug/metabolite transporter</fullName>
    </submittedName>
</protein>
<dbReference type="EMBL" id="JAGRRH010000023">
    <property type="protein sequence ID" value="KAG7343961.1"/>
    <property type="molecule type" value="Genomic_DNA"/>
</dbReference>
<dbReference type="GO" id="GO:0016020">
    <property type="term" value="C:membrane"/>
    <property type="evidence" value="ECO:0007669"/>
    <property type="project" value="InterPro"/>
</dbReference>
<dbReference type="AlphaFoldDB" id="A0A9K3PEL5"/>
<dbReference type="OrthoDB" id="74158at2759"/>
<feature type="transmembrane region" description="Helical" evidence="2">
    <location>
        <begin position="373"/>
        <end position="391"/>
    </location>
</feature>
<feature type="domain" description="EamA" evidence="3">
    <location>
        <begin position="375"/>
        <end position="524"/>
    </location>
</feature>
<feature type="transmembrane region" description="Helical" evidence="2">
    <location>
        <begin position="479"/>
        <end position="504"/>
    </location>
</feature>
<dbReference type="PANTHER" id="PTHR22911:SF79">
    <property type="entry name" value="MOBA-LIKE NTP TRANSFERASE DOMAIN-CONTAINING PROTEIN"/>
    <property type="match status" value="1"/>
</dbReference>
<dbReference type="InterPro" id="IPR000620">
    <property type="entry name" value="EamA_dom"/>
</dbReference>
<dbReference type="Pfam" id="PF00892">
    <property type="entry name" value="EamA"/>
    <property type="match status" value="2"/>
</dbReference>
<keyword evidence="2" id="KW-0812">Transmembrane</keyword>
<keyword evidence="5" id="KW-1185">Reference proteome</keyword>
<organism evidence="4 5">
    <name type="scientific">Nitzschia inconspicua</name>
    <dbReference type="NCBI Taxonomy" id="303405"/>
    <lineage>
        <taxon>Eukaryota</taxon>
        <taxon>Sar</taxon>
        <taxon>Stramenopiles</taxon>
        <taxon>Ochrophyta</taxon>
        <taxon>Bacillariophyta</taxon>
        <taxon>Bacillariophyceae</taxon>
        <taxon>Bacillariophycidae</taxon>
        <taxon>Bacillariales</taxon>
        <taxon>Bacillariaceae</taxon>
        <taxon>Nitzschia</taxon>
    </lineage>
</organism>
<sequence>MANNGNDTNDGDGNDRLSTAPPREPDELDALLERTGGGLNTEEVTADGSNAAVYYQSIDNATTDDGIIRGHRKSYTAGNLLERTGNRFRGLFGNRRARGNAAISHRSHRKNKSSLSDLFHDAMRSVDLEPLKEDFLQTASSVRHIWRQELEEMEQGSGSGFFDMTATRSFAVLPDDLPNLGTEARLFSSPLRRLQRVEEALPSDEEAAVEEEVIKPAADRTALITNVVLLLGAVFAHSSNSTAVHMLNGVSPTMKLYWRMSASYLILLPFSVVYLKREGLPHLSVSGWTTFVSASLFYSLSTLCFYTALEYTTIGNAVIYANSQALLLIVGKVFTGEGIHALEGVGVVVAFSGAILCSRDSEESSEEADLTNALFGDLLALCSAAFGVAYLTVAKAVRSQMSVIFFMTTVMILGSLIVLIYLIINPHEEISFDMNPFHGIFGGFDLSHHRLEVMAYLAIVVNFGGSMGFIRAMQHFDTIVIAVATLMEPLAASFIAFLCHAGLLPGPLGWLGNCLVVLGTLCVVYPSMGKSDAGMH</sequence>
<evidence type="ECO:0000256" key="1">
    <source>
        <dbReference type="SAM" id="MobiDB-lite"/>
    </source>
</evidence>
<dbReference type="Proteomes" id="UP000693970">
    <property type="component" value="Unassembled WGS sequence"/>
</dbReference>
<evidence type="ECO:0000256" key="2">
    <source>
        <dbReference type="SAM" id="Phobius"/>
    </source>
</evidence>
<evidence type="ECO:0000313" key="5">
    <source>
        <dbReference type="Proteomes" id="UP000693970"/>
    </source>
</evidence>
<comment type="caution">
    <text evidence="4">The sequence shown here is derived from an EMBL/GenBank/DDBJ whole genome shotgun (WGS) entry which is preliminary data.</text>
</comment>
<feature type="domain" description="EamA" evidence="3">
    <location>
        <begin position="227"/>
        <end position="358"/>
    </location>
</feature>
<proteinExistence type="predicted"/>
<feature type="transmembrane region" description="Helical" evidence="2">
    <location>
        <begin position="256"/>
        <end position="275"/>
    </location>
</feature>
<keyword evidence="2" id="KW-1133">Transmembrane helix</keyword>
<reference evidence="4" key="2">
    <citation type="submission" date="2021-04" db="EMBL/GenBank/DDBJ databases">
        <authorList>
            <person name="Podell S."/>
        </authorList>
    </citation>
    <scope>NUCLEOTIDE SEQUENCE</scope>
    <source>
        <strain evidence="4">Hildebrandi</strain>
    </source>
</reference>
<feature type="region of interest" description="Disordered" evidence="1">
    <location>
        <begin position="1"/>
        <end position="24"/>
    </location>
</feature>
<name>A0A9K3PEL5_9STRA</name>
<gene>
    <name evidence="4" type="ORF">IV203_021969</name>
</gene>
<feature type="transmembrane region" description="Helical" evidence="2">
    <location>
        <begin position="223"/>
        <end position="244"/>
    </location>
</feature>
<dbReference type="PANTHER" id="PTHR22911">
    <property type="entry name" value="ACYL-MALONYL CONDENSING ENZYME-RELATED"/>
    <property type="match status" value="1"/>
</dbReference>
<evidence type="ECO:0000259" key="3">
    <source>
        <dbReference type="Pfam" id="PF00892"/>
    </source>
</evidence>
<feature type="transmembrane region" description="Helical" evidence="2">
    <location>
        <begin position="510"/>
        <end position="528"/>
    </location>
</feature>
<feature type="transmembrane region" description="Helical" evidence="2">
    <location>
        <begin position="403"/>
        <end position="424"/>
    </location>
</feature>
<accession>A0A9K3PEL5</accession>
<feature type="transmembrane region" description="Helical" evidence="2">
    <location>
        <begin position="287"/>
        <end position="308"/>
    </location>
</feature>